<comment type="caution">
    <text evidence="2">The sequence shown here is derived from an EMBL/GenBank/DDBJ whole genome shotgun (WGS) entry which is preliminary data.</text>
</comment>
<feature type="compositionally biased region" description="Polar residues" evidence="1">
    <location>
        <begin position="101"/>
        <end position="114"/>
    </location>
</feature>
<feature type="region of interest" description="Disordered" evidence="1">
    <location>
        <begin position="101"/>
        <end position="124"/>
    </location>
</feature>
<reference evidence="2" key="1">
    <citation type="journal article" date="2021" name="Sci. Adv.">
        <title>The American lobster genome reveals insights on longevity, neural, and immune adaptations.</title>
        <authorList>
            <person name="Polinski J.M."/>
            <person name="Zimin A.V."/>
            <person name="Clark K.F."/>
            <person name="Kohn A.B."/>
            <person name="Sadowski N."/>
            <person name="Timp W."/>
            <person name="Ptitsyn A."/>
            <person name="Khanna P."/>
            <person name="Romanova D.Y."/>
            <person name="Williams P."/>
            <person name="Greenwood S.J."/>
            <person name="Moroz L.L."/>
            <person name="Walt D.R."/>
            <person name="Bodnar A.G."/>
        </authorList>
    </citation>
    <scope>NUCLEOTIDE SEQUENCE</scope>
    <source>
        <strain evidence="2">GMGI-L3</strain>
    </source>
</reference>
<dbReference type="AlphaFoldDB" id="A0A8J5TKY7"/>
<accession>A0A8J5TKY7</accession>
<proteinExistence type="predicted"/>
<organism evidence="2 3">
    <name type="scientific">Homarus americanus</name>
    <name type="common">American lobster</name>
    <dbReference type="NCBI Taxonomy" id="6706"/>
    <lineage>
        <taxon>Eukaryota</taxon>
        <taxon>Metazoa</taxon>
        <taxon>Ecdysozoa</taxon>
        <taxon>Arthropoda</taxon>
        <taxon>Crustacea</taxon>
        <taxon>Multicrustacea</taxon>
        <taxon>Malacostraca</taxon>
        <taxon>Eumalacostraca</taxon>
        <taxon>Eucarida</taxon>
        <taxon>Decapoda</taxon>
        <taxon>Pleocyemata</taxon>
        <taxon>Astacidea</taxon>
        <taxon>Nephropoidea</taxon>
        <taxon>Nephropidae</taxon>
        <taxon>Homarus</taxon>
    </lineage>
</organism>
<evidence type="ECO:0000313" key="3">
    <source>
        <dbReference type="Proteomes" id="UP000747542"/>
    </source>
</evidence>
<feature type="region of interest" description="Disordered" evidence="1">
    <location>
        <begin position="1"/>
        <end position="29"/>
    </location>
</feature>
<keyword evidence="3" id="KW-1185">Reference proteome</keyword>
<dbReference type="Proteomes" id="UP000747542">
    <property type="component" value="Unassembled WGS sequence"/>
</dbReference>
<dbReference type="EMBL" id="JAHLQT010002534">
    <property type="protein sequence ID" value="KAG7177271.1"/>
    <property type="molecule type" value="Genomic_DNA"/>
</dbReference>
<gene>
    <name evidence="2" type="ORF">Hamer_G000554</name>
</gene>
<protein>
    <submittedName>
        <fullName evidence="2">Uncharacterized protein</fullName>
    </submittedName>
</protein>
<evidence type="ECO:0000313" key="2">
    <source>
        <dbReference type="EMBL" id="KAG7177271.1"/>
    </source>
</evidence>
<evidence type="ECO:0000256" key="1">
    <source>
        <dbReference type="SAM" id="MobiDB-lite"/>
    </source>
</evidence>
<sequence>MKVKARKYIDSERRSHVKTGGGPPDFQPASQAVEDILAVLPPKTYQPIDTDIGDDEPLPLDQAGKTFGIIQDDAVIIHNYEIVEDDMGEILNGRKGTSSNLFNSRPHSSLGTENEVSRPYSGCSNRHETFRHQYQTPKKVAAKNVEKSCELDVQLLHSKLRTEKLALEYYDLKREKQKELLFQEE</sequence>
<name>A0A8J5TKY7_HOMAM</name>